<dbReference type="STRING" id="1348612.A0A397ITV7"/>
<dbReference type="Pfam" id="PF03104">
    <property type="entry name" value="DNA_pol_B_exo1"/>
    <property type="match status" value="1"/>
</dbReference>
<evidence type="ECO:0000256" key="7">
    <source>
        <dbReference type="ARBA" id="ARBA00024411"/>
    </source>
</evidence>
<feature type="compositionally biased region" description="Acidic residues" evidence="9">
    <location>
        <begin position="52"/>
        <end position="61"/>
    </location>
</feature>
<dbReference type="InterPro" id="IPR023211">
    <property type="entry name" value="DNA_pol_palm_dom_sf"/>
</dbReference>
<evidence type="ECO:0000256" key="2">
    <source>
        <dbReference type="ARBA" id="ARBA00012417"/>
    </source>
</evidence>
<dbReference type="GO" id="GO:0000166">
    <property type="term" value="F:nucleotide binding"/>
    <property type="evidence" value="ECO:0007669"/>
    <property type="project" value="InterPro"/>
</dbReference>
<evidence type="ECO:0000313" key="12">
    <source>
        <dbReference type="EMBL" id="RHZ76070.1"/>
    </source>
</evidence>
<keyword evidence="3" id="KW-0808">Transferase</keyword>
<proteinExistence type="inferred from homology"/>
<reference evidence="12 13" key="1">
    <citation type="submission" date="2018-08" db="EMBL/GenBank/DDBJ databases">
        <title>Genome and evolution of the arbuscular mycorrhizal fungus Diversispora epigaea (formerly Glomus versiforme) and its bacterial endosymbionts.</title>
        <authorList>
            <person name="Sun X."/>
            <person name="Fei Z."/>
            <person name="Harrison M."/>
        </authorList>
    </citation>
    <scope>NUCLEOTIDE SEQUENCE [LARGE SCALE GENOMIC DNA]</scope>
    <source>
        <strain evidence="12 13">IT104</strain>
    </source>
</reference>
<feature type="domain" description="DNA-directed DNA polymerase family B multifunctional" evidence="10">
    <location>
        <begin position="782"/>
        <end position="955"/>
    </location>
</feature>
<evidence type="ECO:0000256" key="6">
    <source>
        <dbReference type="ARBA" id="ARBA00023125"/>
    </source>
</evidence>
<dbReference type="EC" id="2.7.7.7" evidence="2"/>
<comment type="caution">
    <text evidence="12">The sequence shown here is derived from an EMBL/GenBank/DDBJ whole genome shotgun (WGS) entry which is preliminary data.</text>
</comment>
<dbReference type="OrthoDB" id="6755010at2759"/>
<dbReference type="InterPro" id="IPR012337">
    <property type="entry name" value="RNaseH-like_sf"/>
</dbReference>
<keyword evidence="4" id="KW-0548">Nucleotidyltransferase</keyword>
<dbReference type="Gene3D" id="3.90.1600.10">
    <property type="entry name" value="Palm domain of DNA polymerase"/>
    <property type="match status" value="1"/>
</dbReference>
<comment type="similarity">
    <text evidence="1">Belongs to the DNA polymerase type-B family.</text>
</comment>
<dbReference type="InterPro" id="IPR006134">
    <property type="entry name" value="DNA-dir_DNA_pol_B_multi_dom"/>
</dbReference>
<dbReference type="PANTHER" id="PTHR10322:SF23">
    <property type="entry name" value="DNA POLYMERASE DELTA CATALYTIC SUBUNIT"/>
    <property type="match status" value="1"/>
</dbReference>
<dbReference type="InterPro" id="IPR006133">
    <property type="entry name" value="DNA-dir_DNA_pol_B_exonuc"/>
</dbReference>
<feature type="region of interest" description="Disordered" evidence="9">
    <location>
        <begin position="1"/>
        <end position="69"/>
    </location>
</feature>
<dbReference type="Pfam" id="PF00136">
    <property type="entry name" value="DNA_pol_B"/>
    <property type="match status" value="2"/>
</dbReference>
<dbReference type="InterPro" id="IPR006172">
    <property type="entry name" value="DNA-dir_DNA_pol_B"/>
</dbReference>
<evidence type="ECO:0000313" key="13">
    <source>
        <dbReference type="Proteomes" id="UP000266861"/>
    </source>
</evidence>
<name>A0A397ITV7_9GLOM</name>
<dbReference type="PANTHER" id="PTHR10322">
    <property type="entry name" value="DNA POLYMERASE CATALYTIC SUBUNIT"/>
    <property type="match status" value="1"/>
</dbReference>
<evidence type="ECO:0000256" key="1">
    <source>
        <dbReference type="ARBA" id="ARBA00005755"/>
    </source>
</evidence>
<dbReference type="EMBL" id="PQFF01000194">
    <property type="protein sequence ID" value="RHZ76070.1"/>
    <property type="molecule type" value="Genomic_DNA"/>
</dbReference>
<keyword evidence="6" id="KW-0238">DNA-binding</keyword>
<accession>A0A397ITV7</accession>
<feature type="domain" description="DNA-directed DNA polymerase family B exonuclease" evidence="11">
    <location>
        <begin position="379"/>
        <end position="484"/>
    </location>
</feature>
<feature type="compositionally biased region" description="Polar residues" evidence="9">
    <location>
        <begin position="21"/>
        <end position="39"/>
    </location>
</feature>
<evidence type="ECO:0000259" key="10">
    <source>
        <dbReference type="Pfam" id="PF00136"/>
    </source>
</evidence>
<dbReference type="InterPro" id="IPR043502">
    <property type="entry name" value="DNA/RNA_pol_sf"/>
</dbReference>
<dbReference type="InterPro" id="IPR036397">
    <property type="entry name" value="RNaseH_sf"/>
</dbReference>
<evidence type="ECO:0000256" key="8">
    <source>
        <dbReference type="ARBA" id="ARBA00049244"/>
    </source>
</evidence>
<dbReference type="SUPFAM" id="SSF53098">
    <property type="entry name" value="Ribonuclease H-like"/>
    <property type="match status" value="1"/>
</dbReference>
<keyword evidence="5" id="KW-0239">DNA-directed DNA polymerase</keyword>
<protein>
    <recommendedName>
        <fullName evidence="7">DNA polymerase delta catalytic subunit</fullName>
        <ecNumber evidence="2">2.7.7.7</ecNumber>
    </recommendedName>
</protein>
<dbReference type="InterPro" id="IPR050240">
    <property type="entry name" value="DNA_pol_type-B"/>
</dbReference>
<comment type="catalytic activity">
    <reaction evidence="8">
        <text>DNA(n) + a 2'-deoxyribonucleoside 5'-triphosphate = DNA(n+1) + diphosphate</text>
        <dbReference type="Rhea" id="RHEA:22508"/>
        <dbReference type="Rhea" id="RHEA-COMP:17339"/>
        <dbReference type="Rhea" id="RHEA-COMP:17340"/>
        <dbReference type="ChEBI" id="CHEBI:33019"/>
        <dbReference type="ChEBI" id="CHEBI:61560"/>
        <dbReference type="ChEBI" id="CHEBI:173112"/>
        <dbReference type="EC" id="2.7.7.7"/>
    </reaction>
</comment>
<gene>
    <name evidence="12" type="ORF">Glove_207g8</name>
</gene>
<evidence type="ECO:0000256" key="3">
    <source>
        <dbReference type="ARBA" id="ARBA00022679"/>
    </source>
</evidence>
<evidence type="ECO:0000259" key="11">
    <source>
        <dbReference type="Pfam" id="PF03104"/>
    </source>
</evidence>
<evidence type="ECO:0000256" key="4">
    <source>
        <dbReference type="ARBA" id="ARBA00022695"/>
    </source>
</evidence>
<dbReference type="Proteomes" id="UP000266861">
    <property type="component" value="Unassembled WGS sequence"/>
</dbReference>
<keyword evidence="13" id="KW-1185">Reference proteome</keyword>
<organism evidence="12 13">
    <name type="scientific">Diversispora epigaea</name>
    <dbReference type="NCBI Taxonomy" id="1348612"/>
    <lineage>
        <taxon>Eukaryota</taxon>
        <taxon>Fungi</taxon>
        <taxon>Fungi incertae sedis</taxon>
        <taxon>Mucoromycota</taxon>
        <taxon>Glomeromycotina</taxon>
        <taxon>Glomeromycetes</taxon>
        <taxon>Diversisporales</taxon>
        <taxon>Diversisporaceae</taxon>
        <taxon>Diversispora</taxon>
    </lineage>
</organism>
<dbReference type="GO" id="GO:0003677">
    <property type="term" value="F:DNA binding"/>
    <property type="evidence" value="ECO:0007669"/>
    <property type="project" value="UniProtKB-KW"/>
</dbReference>
<evidence type="ECO:0000256" key="9">
    <source>
        <dbReference type="SAM" id="MobiDB-lite"/>
    </source>
</evidence>
<sequence length="1304" mass="150987">MTTQSEHDTPTVPAYTEESEIQCSVSSDTPTEISIPENQEQCEETYTPESLENAEEYEPENGGEGNGGTYYQGTNAFPQSQISESKEVSQAFHYNGEDYLPTRPSRNMMIAENNDYGSTATINRDLITRKDIPFMSCDIEEYNEYINNTPYYVLQLYGYLVNGQKAVVTVSSIKVFFDIRISDNKSIGIFETEIKNILVNGKNDEGETVDMAELQIEHIKTFPIRGYYVEKKPYLRIVTTNIKQRKIALNIILEYNSKNEKKLETASDDTTSIYYRKVAREYRIPLSGWALITNYEYNNYRVSYSARSPFCKHAFYVSINNYRSVEDPSILYNSYPSQLITHDRALVIAWDIETHTTRGLEYICLVDVETVPDPNWITIICGNEKNLLKAFALCWRALAPDIELIFNGSKYDWPFVVERATQHKILDWMVAKMSANPRKKATIDSILRWNYYGGLVNLSVKISSIKRCVPIDVVVCCKKLYLKSEKKSLNHFLKINGLDSKIDLPIKTMRKYYTQSNETTTPETTENIHKVAEYCIVDSRSCQSLMVKNNVINDYRDVASIAYVSLFDSHYYAVGMKVRNLLGVEAWKRDILIIMISSGKTGEDKFSGAYVFSPDKGLEDKYPVTGLDFASLYPSIIMNYNLSPEKMTLLTEEAGALEKAGEILHKIEFPFNSKTLYAWSIRHGNKDNKKGLYSSVLEELLNKRNKMKSQLGILGKIKEYMELVIGKIEEENLSVVDAIDYILKNAEDEEKHVSMNGILIPLINETYEKFIVEYNSICFDYTYLDSKQKAVKLYMNSFYGEMGNGLSPFFFLHLAGGVTSAGKHNIKLVAEYVIKKGFGIKYGDTDSLYFTCPFGCYKECNLAYNNGKDTITKLEYWTEIVKITMGVIEKIRNNVNSYLRLKNKSTYLKMAYEEVLFPVCFTGKKKYFGIEHKDKPNFGPTKKLFIRRIDTVKQEVLKEAVFNPKQWDFKQFIETDAWKPDKNNIRVQNFIKRMRKKYENKIPDPGERFSCVVVQFDRFFDLKGNKLKLRKSDQMEFVDVAKEQGKSIDLSHYFGNSIIELCARFIMYDKKYEPLPSDKIMKITDLDEKYKQIDTYAQEKAKKWLESYIKEINVVDRIDSKIISNRGYAYKRAYKNAVKEGRGILSKKIGNIYEALQGNCINYEHFICGDPISEIWENLVKYIETIKREELDIKKLKRIEILISPDIEDSICSNLMKHIDSVKKIAIEYNPFFHRLVYHMRYKEHTVIPDKIGAFETMRKKEMIIDQPTLPYISEADRLILESFQNTWKESVNIFYASCEVKIC</sequence>
<dbReference type="GO" id="GO:0006261">
    <property type="term" value="P:DNA-templated DNA replication"/>
    <property type="evidence" value="ECO:0007669"/>
    <property type="project" value="TreeGrafter"/>
</dbReference>
<dbReference type="Gene3D" id="3.30.420.10">
    <property type="entry name" value="Ribonuclease H-like superfamily/Ribonuclease H"/>
    <property type="match status" value="1"/>
</dbReference>
<dbReference type="GO" id="GO:0003887">
    <property type="term" value="F:DNA-directed DNA polymerase activity"/>
    <property type="evidence" value="ECO:0007669"/>
    <property type="project" value="UniProtKB-KW"/>
</dbReference>
<feature type="domain" description="DNA-directed DNA polymerase family B multifunctional" evidence="10">
    <location>
        <begin position="586"/>
        <end position="711"/>
    </location>
</feature>
<dbReference type="SUPFAM" id="SSF56672">
    <property type="entry name" value="DNA/RNA polymerases"/>
    <property type="match status" value="1"/>
</dbReference>
<evidence type="ECO:0000256" key="5">
    <source>
        <dbReference type="ARBA" id="ARBA00022932"/>
    </source>
</evidence>
<dbReference type="SMART" id="SM00486">
    <property type="entry name" value="POLBc"/>
    <property type="match status" value="1"/>
</dbReference>
<dbReference type="PRINTS" id="PR00106">
    <property type="entry name" value="DNAPOLB"/>
</dbReference>